<evidence type="ECO:0000256" key="1">
    <source>
        <dbReference type="SAM" id="Phobius"/>
    </source>
</evidence>
<dbReference type="RefSeq" id="WP_012828167.1">
    <property type="nucleotide sequence ID" value="NC_013440.1"/>
</dbReference>
<accession>D0LR59</accession>
<feature type="transmembrane region" description="Helical" evidence="1">
    <location>
        <begin position="55"/>
        <end position="75"/>
    </location>
</feature>
<keyword evidence="1" id="KW-0472">Membrane</keyword>
<reference evidence="2 3" key="1">
    <citation type="journal article" date="2010" name="Stand. Genomic Sci.">
        <title>Complete genome sequence of Haliangium ochraceum type strain (SMP-2).</title>
        <authorList>
            <consortium name="US DOE Joint Genome Institute (JGI-PGF)"/>
            <person name="Ivanova N."/>
            <person name="Daum C."/>
            <person name="Lang E."/>
            <person name="Abt B."/>
            <person name="Kopitz M."/>
            <person name="Saunders E."/>
            <person name="Lapidus A."/>
            <person name="Lucas S."/>
            <person name="Glavina Del Rio T."/>
            <person name="Nolan M."/>
            <person name="Tice H."/>
            <person name="Copeland A."/>
            <person name="Cheng J.F."/>
            <person name="Chen F."/>
            <person name="Bruce D."/>
            <person name="Goodwin L."/>
            <person name="Pitluck S."/>
            <person name="Mavromatis K."/>
            <person name="Pati A."/>
            <person name="Mikhailova N."/>
            <person name="Chen A."/>
            <person name="Palaniappan K."/>
            <person name="Land M."/>
            <person name="Hauser L."/>
            <person name="Chang Y.J."/>
            <person name="Jeffries C.D."/>
            <person name="Detter J.C."/>
            <person name="Brettin T."/>
            <person name="Rohde M."/>
            <person name="Goker M."/>
            <person name="Bristow J."/>
            <person name="Markowitz V."/>
            <person name="Eisen J.A."/>
            <person name="Hugenholtz P."/>
            <person name="Kyrpides N.C."/>
            <person name="Klenk H.P."/>
        </authorList>
    </citation>
    <scope>NUCLEOTIDE SEQUENCE [LARGE SCALE GENOMIC DNA]</scope>
    <source>
        <strain evidence="3">DSM 14365 / CIP 107738 / JCM 11303 / AJ 13395 / SMP-2</strain>
    </source>
</reference>
<dbReference type="eggNOG" id="ENOG5031B6Q">
    <property type="taxonomic scope" value="Bacteria"/>
</dbReference>
<dbReference type="AlphaFoldDB" id="D0LR59"/>
<protein>
    <submittedName>
        <fullName evidence="2">Uncharacterized protein</fullName>
    </submittedName>
</protein>
<keyword evidence="1" id="KW-0812">Transmembrane</keyword>
<dbReference type="EMBL" id="CP001804">
    <property type="protein sequence ID" value="ACY15567.1"/>
    <property type="molecule type" value="Genomic_DNA"/>
</dbReference>
<organism evidence="2 3">
    <name type="scientific">Haliangium ochraceum (strain DSM 14365 / JCM 11303 / SMP-2)</name>
    <dbReference type="NCBI Taxonomy" id="502025"/>
    <lineage>
        <taxon>Bacteria</taxon>
        <taxon>Pseudomonadati</taxon>
        <taxon>Myxococcota</taxon>
        <taxon>Polyangia</taxon>
        <taxon>Haliangiales</taxon>
        <taxon>Kofleriaceae</taxon>
        <taxon>Haliangium</taxon>
    </lineage>
</organism>
<evidence type="ECO:0000313" key="3">
    <source>
        <dbReference type="Proteomes" id="UP000001880"/>
    </source>
</evidence>
<dbReference type="HOGENOM" id="CLU_072761_0_0_7"/>
<keyword evidence="1" id="KW-1133">Transmembrane helix</keyword>
<dbReference type="KEGG" id="hoh:Hoch_3061"/>
<dbReference type="STRING" id="502025.Hoch_3061"/>
<dbReference type="Proteomes" id="UP000001880">
    <property type="component" value="Chromosome"/>
</dbReference>
<sequence>MSLQVSQHALRRALVGALIAIAALGLGAELAFYLGGVDSSLVPMLSLSYEANLPTWYASLLLFACALALAANAAGAKRSGAALAGRWRLLSALFLYISLDEAVGIHEHLGVLELGGVLYFSWVVPAAAAVLLLALIYLPFLARLPPATRRGFVLAGALYVGGALGMELPLGWWTERAGNDNLTYALIDFVEEALELTGATLFLFANLRHFAAAHGALRLSPQTDPQTDPEAPE</sequence>
<evidence type="ECO:0000313" key="2">
    <source>
        <dbReference type="EMBL" id="ACY15567.1"/>
    </source>
</evidence>
<feature type="transmembrane region" description="Helical" evidence="1">
    <location>
        <begin position="87"/>
        <end position="105"/>
    </location>
</feature>
<feature type="transmembrane region" description="Helical" evidence="1">
    <location>
        <begin position="12"/>
        <end position="35"/>
    </location>
</feature>
<keyword evidence="3" id="KW-1185">Reference proteome</keyword>
<gene>
    <name evidence="2" type="ordered locus">Hoch_3061</name>
</gene>
<name>D0LR59_HALO1</name>
<feature type="transmembrane region" description="Helical" evidence="1">
    <location>
        <begin position="117"/>
        <end position="140"/>
    </location>
</feature>
<proteinExistence type="predicted"/>
<feature type="transmembrane region" description="Helical" evidence="1">
    <location>
        <begin position="152"/>
        <end position="173"/>
    </location>
</feature>